<evidence type="ECO:0000256" key="6">
    <source>
        <dbReference type="ARBA" id="ARBA00023002"/>
    </source>
</evidence>
<dbReference type="EMBL" id="UOEA01000064">
    <property type="protein sequence ID" value="VAV84331.1"/>
    <property type="molecule type" value="Genomic_DNA"/>
</dbReference>
<keyword evidence="5" id="KW-0285">Flavoprotein</keyword>
<accession>A0A3B0QVX3</accession>
<reference evidence="10" key="1">
    <citation type="submission" date="2018-06" db="EMBL/GenBank/DDBJ databases">
        <authorList>
            <person name="Zhirakovskaya E."/>
        </authorList>
    </citation>
    <scope>NUCLEOTIDE SEQUENCE</scope>
</reference>
<keyword evidence="6" id="KW-0560">Oxidoreductase</keyword>
<keyword evidence="3" id="KW-0004">4Fe-4S</keyword>
<feature type="domain" description="4Fe-4S ferredoxin-type" evidence="9">
    <location>
        <begin position="616"/>
        <end position="645"/>
    </location>
</feature>
<evidence type="ECO:0000256" key="5">
    <source>
        <dbReference type="ARBA" id="ARBA00022827"/>
    </source>
</evidence>
<dbReference type="SUPFAM" id="SSF54862">
    <property type="entry name" value="4Fe-4S ferredoxins"/>
    <property type="match status" value="1"/>
</dbReference>
<dbReference type="GO" id="GO:0016491">
    <property type="term" value="F:oxidoreductase activity"/>
    <property type="evidence" value="ECO:0007669"/>
    <property type="project" value="UniProtKB-KW"/>
</dbReference>
<comment type="similarity">
    <text evidence="2">Belongs to the HdrA family.</text>
</comment>
<gene>
    <name evidence="10" type="ORF">MNBD_DELTA01-1359</name>
</gene>
<organism evidence="10">
    <name type="scientific">hydrothermal vent metagenome</name>
    <dbReference type="NCBI Taxonomy" id="652676"/>
    <lineage>
        <taxon>unclassified sequences</taxon>
        <taxon>metagenomes</taxon>
        <taxon>ecological metagenomes</taxon>
    </lineage>
</organism>
<evidence type="ECO:0000313" key="10">
    <source>
        <dbReference type="EMBL" id="VAV84331.1"/>
    </source>
</evidence>
<name>A0A3B0QVX3_9ZZZZ</name>
<protein>
    <submittedName>
        <fullName evidence="10">Heterodisulfide reductase subunit A-like protein</fullName>
    </submittedName>
</protein>
<dbReference type="Pfam" id="PF12838">
    <property type="entry name" value="Fer4_7"/>
    <property type="match status" value="1"/>
</dbReference>
<feature type="domain" description="4Fe-4S ferredoxin-type" evidence="9">
    <location>
        <begin position="236"/>
        <end position="266"/>
    </location>
</feature>
<dbReference type="Pfam" id="PF12831">
    <property type="entry name" value="FAD_oxidored"/>
    <property type="match status" value="1"/>
</dbReference>
<keyword evidence="4" id="KW-0479">Metal-binding</keyword>
<dbReference type="SUPFAM" id="SSF51905">
    <property type="entry name" value="FAD/NAD(P)-binding domain"/>
    <property type="match status" value="1"/>
</dbReference>
<comment type="cofactor">
    <cofactor evidence="1">
        <name>FAD</name>
        <dbReference type="ChEBI" id="CHEBI:57692"/>
    </cofactor>
</comment>
<dbReference type="InterPro" id="IPR017900">
    <property type="entry name" value="4Fe4S_Fe_S_CS"/>
</dbReference>
<dbReference type="PROSITE" id="PS51379">
    <property type="entry name" value="4FE4S_FER_2"/>
    <property type="match status" value="4"/>
</dbReference>
<dbReference type="GO" id="GO:0051539">
    <property type="term" value="F:4 iron, 4 sulfur cluster binding"/>
    <property type="evidence" value="ECO:0007669"/>
    <property type="project" value="UniProtKB-KW"/>
</dbReference>
<evidence type="ECO:0000259" key="9">
    <source>
        <dbReference type="PROSITE" id="PS51379"/>
    </source>
</evidence>
<dbReference type="AlphaFoldDB" id="A0A3B0QVX3"/>
<evidence type="ECO:0000256" key="1">
    <source>
        <dbReference type="ARBA" id="ARBA00001974"/>
    </source>
</evidence>
<evidence type="ECO:0000256" key="3">
    <source>
        <dbReference type="ARBA" id="ARBA00022485"/>
    </source>
</evidence>
<dbReference type="PROSITE" id="PS00198">
    <property type="entry name" value="4FE4S_FER_1"/>
    <property type="match status" value="2"/>
</dbReference>
<dbReference type="InterPro" id="IPR039650">
    <property type="entry name" value="HdrA-like"/>
</dbReference>
<keyword evidence="5" id="KW-0274">FAD</keyword>
<dbReference type="Gene3D" id="3.50.50.60">
    <property type="entry name" value="FAD/NAD(P)-binding domain"/>
    <property type="match status" value="2"/>
</dbReference>
<dbReference type="InterPro" id="IPR036188">
    <property type="entry name" value="FAD/NAD-bd_sf"/>
</dbReference>
<dbReference type="InterPro" id="IPR017896">
    <property type="entry name" value="4Fe4S_Fe-S-bd"/>
</dbReference>
<evidence type="ECO:0000256" key="2">
    <source>
        <dbReference type="ARBA" id="ARBA00006561"/>
    </source>
</evidence>
<feature type="domain" description="4Fe-4S ferredoxin-type" evidence="9">
    <location>
        <begin position="283"/>
        <end position="317"/>
    </location>
</feature>
<proteinExistence type="inferred from homology"/>
<evidence type="ECO:0000256" key="7">
    <source>
        <dbReference type="ARBA" id="ARBA00023004"/>
    </source>
</evidence>
<evidence type="ECO:0000256" key="8">
    <source>
        <dbReference type="ARBA" id="ARBA00023014"/>
    </source>
</evidence>
<feature type="domain" description="4Fe-4S ferredoxin-type" evidence="9">
    <location>
        <begin position="577"/>
        <end position="606"/>
    </location>
</feature>
<sequence length="657" mass="72218">MSRIGVFICQCGNNIESTVDTEQVANDMKEMPGVVFSCNYKFMCSSPGQEMVRDAIKEQRLDGIVVSACSPHMHEKTFRKASESAGLNPYKCEIVNIREQCSWVHHDTTKKIGTRKSNDLTRMVIERLKKNRPLKKINIPVNKKALVIGGGIAGIQAALDIADGGREVILVEREPSIGGNMARLSETFPTMDCSQCILTPKMVEAELHEKIKILTYSEVEKLEGYIGNFTVTIKKKAKYVDESTCTGCGECMEKCPFKADSEFELGLSKRKVIYTPFPQAVPNIPVIDAPNCMMLKKGKCGICAKVCGPGSIDFEQKDEFVEEQVGAVVVATGYELMPNERFGEYGYGKIKDVISGMQFERLASSSGPTGGQIQRPSDGKVPEQIVFLQCIGSRDEAKGVSYCSKICCMYTAKHTMLYKHKVHDGQAYVFYMDIRAGGKRYEEFTRRAQEEEGAMYLRGRVARVYERNGKVVVQGADTLSGTQVEIEADMVVLATALTSRTGADSLAQKLGIGYDKYKFYNEYHPKLKPVETVTAGIFLSGACVGPMDIPESVSMGSASASKVLALFSSDEMAREPIVASVNKQRCNACWDCLVACPYTAIEKEEVKDRQGNIIGWNAHVNEGVCQGCGVCVAACRSKVVDLAGYTDEQVFAAINAF</sequence>
<dbReference type="GO" id="GO:0046872">
    <property type="term" value="F:metal ion binding"/>
    <property type="evidence" value="ECO:0007669"/>
    <property type="project" value="UniProtKB-KW"/>
</dbReference>
<dbReference type="PANTHER" id="PTHR43498:SF1">
    <property type="entry name" value="COB--COM HETERODISULFIDE REDUCTASE IRON-SULFUR SUBUNIT A"/>
    <property type="match status" value="1"/>
</dbReference>
<keyword evidence="8" id="KW-0411">Iron-sulfur</keyword>
<keyword evidence="7" id="KW-0408">Iron</keyword>
<dbReference type="PANTHER" id="PTHR43498">
    <property type="entry name" value="FERREDOXIN:COB-COM HETERODISULFIDE REDUCTASE SUBUNIT A"/>
    <property type="match status" value="1"/>
</dbReference>
<dbReference type="Gene3D" id="3.30.70.20">
    <property type="match status" value="2"/>
</dbReference>
<dbReference type="Pfam" id="PF00037">
    <property type="entry name" value="Fer4"/>
    <property type="match status" value="1"/>
</dbReference>
<evidence type="ECO:0000256" key="4">
    <source>
        <dbReference type="ARBA" id="ARBA00022723"/>
    </source>
</evidence>